<reference evidence="1 2" key="1">
    <citation type="journal article" date="2019" name="Commun. Biol.">
        <title>The bagworm genome reveals a unique fibroin gene that provides high tensile strength.</title>
        <authorList>
            <person name="Kono N."/>
            <person name="Nakamura H."/>
            <person name="Ohtoshi R."/>
            <person name="Tomita M."/>
            <person name="Numata K."/>
            <person name="Arakawa K."/>
        </authorList>
    </citation>
    <scope>NUCLEOTIDE SEQUENCE [LARGE SCALE GENOMIC DNA]</scope>
</reference>
<dbReference type="AlphaFoldDB" id="A0A4C1SLT7"/>
<accession>A0A4C1SLT7</accession>
<evidence type="ECO:0000313" key="1">
    <source>
        <dbReference type="EMBL" id="GBP03119.1"/>
    </source>
</evidence>
<proteinExistence type="predicted"/>
<sequence>MRHLNSTRSRSQVLFPALDFAFSSVFSSDTAYGSKSRARTGTDIEIETGINIENGIGIRIKSRIGIEITGPPPSGIRRRDRNRN</sequence>
<dbReference type="Proteomes" id="UP000299102">
    <property type="component" value="Unassembled WGS sequence"/>
</dbReference>
<dbReference type="EMBL" id="BGZK01000009">
    <property type="protein sequence ID" value="GBP03119.1"/>
    <property type="molecule type" value="Genomic_DNA"/>
</dbReference>
<evidence type="ECO:0000313" key="2">
    <source>
        <dbReference type="Proteomes" id="UP000299102"/>
    </source>
</evidence>
<comment type="caution">
    <text evidence="1">The sequence shown here is derived from an EMBL/GenBank/DDBJ whole genome shotgun (WGS) entry which is preliminary data.</text>
</comment>
<name>A0A4C1SLT7_EUMVA</name>
<organism evidence="1 2">
    <name type="scientific">Eumeta variegata</name>
    <name type="common">Bagworm moth</name>
    <name type="synonym">Eumeta japonica</name>
    <dbReference type="NCBI Taxonomy" id="151549"/>
    <lineage>
        <taxon>Eukaryota</taxon>
        <taxon>Metazoa</taxon>
        <taxon>Ecdysozoa</taxon>
        <taxon>Arthropoda</taxon>
        <taxon>Hexapoda</taxon>
        <taxon>Insecta</taxon>
        <taxon>Pterygota</taxon>
        <taxon>Neoptera</taxon>
        <taxon>Endopterygota</taxon>
        <taxon>Lepidoptera</taxon>
        <taxon>Glossata</taxon>
        <taxon>Ditrysia</taxon>
        <taxon>Tineoidea</taxon>
        <taxon>Psychidae</taxon>
        <taxon>Oiketicinae</taxon>
        <taxon>Eumeta</taxon>
    </lineage>
</organism>
<keyword evidence="2" id="KW-1185">Reference proteome</keyword>
<gene>
    <name evidence="1" type="ORF">EVAR_2588_1</name>
</gene>
<protein>
    <submittedName>
        <fullName evidence="1">Uncharacterized protein</fullName>
    </submittedName>
</protein>